<dbReference type="InterPro" id="IPR002864">
    <property type="entry name" value="Acyl-ACP_thioesterase_NHD"/>
</dbReference>
<reference evidence="10 12" key="1">
    <citation type="submission" date="2012-06" db="EMBL/GenBank/DDBJ databases">
        <title>Draft genome sequence of Lactobacillus gigeriorum CRBIP 24.85T, isolated from chicken crop.</title>
        <authorList>
            <person name="Cousin S."/>
            <person name="Ma L."/>
            <person name="Creno S."/>
            <person name="Clermont D."/>
            <person name="Loux V."/>
            <person name="Bizet C."/>
            <person name="Bouchier C."/>
        </authorList>
    </citation>
    <scope>NUCLEOTIDE SEQUENCE [LARGE SCALE GENOMIC DNA]</scope>
    <source>
        <strain evidence="12">CRBIP 24.85T</strain>
        <strain evidence="10">Type strain: CRBIP 24.85</strain>
    </source>
</reference>
<dbReference type="SUPFAM" id="SSF54637">
    <property type="entry name" value="Thioesterase/thiol ester dehydrase-isomerase"/>
    <property type="match status" value="2"/>
</dbReference>
<dbReference type="InterPro" id="IPR045023">
    <property type="entry name" value="FATA/B"/>
</dbReference>
<organism evidence="10 12">
    <name type="scientific">Lactobacillus gigeriorum DSM 23908 = CRBIP 24.85</name>
    <dbReference type="NCBI Taxonomy" id="1423751"/>
    <lineage>
        <taxon>Bacteria</taxon>
        <taxon>Bacillati</taxon>
        <taxon>Bacillota</taxon>
        <taxon>Bacilli</taxon>
        <taxon>Lactobacillales</taxon>
        <taxon>Lactobacillaceae</taxon>
        <taxon>Lactobacillus</taxon>
    </lineage>
</organism>
<dbReference type="PATRIC" id="fig|1423751.3.peg.1758"/>
<protein>
    <submittedName>
        <fullName evidence="10">Acyl-ACP family thioesterase</fullName>
        <ecNumber evidence="10">3.1.2.14</ecNumber>
    </submittedName>
</protein>
<dbReference type="PANTHER" id="PTHR31727:SF6">
    <property type="entry name" value="OLEOYL-ACYL CARRIER PROTEIN THIOESTERASE 1, CHLOROPLASTIC"/>
    <property type="match status" value="1"/>
</dbReference>
<name>I7J3Q6_9LACO</name>
<evidence type="ECO:0000256" key="1">
    <source>
        <dbReference type="ARBA" id="ARBA00006500"/>
    </source>
</evidence>
<evidence type="ECO:0000259" key="8">
    <source>
        <dbReference type="Pfam" id="PF01643"/>
    </source>
</evidence>
<evidence type="ECO:0000256" key="7">
    <source>
        <dbReference type="ARBA" id="ARBA00023160"/>
    </source>
</evidence>
<dbReference type="Gene3D" id="3.10.129.10">
    <property type="entry name" value="Hotdog Thioesterase"/>
    <property type="match status" value="1"/>
</dbReference>
<dbReference type="GO" id="GO:0000036">
    <property type="term" value="F:acyl carrier activity"/>
    <property type="evidence" value="ECO:0007669"/>
    <property type="project" value="TreeGrafter"/>
</dbReference>
<feature type="domain" description="Acyl-ACP thioesterase N-terminal hotdog" evidence="8">
    <location>
        <begin position="2"/>
        <end position="125"/>
    </location>
</feature>
<keyword evidence="6" id="KW-0443">Lipid metabolism</keyword>
<dbReference type="GO" id="GO:0016297">
    <property type="term" value="F:fatty acyl-[ACP] hydrolase activity"/>
    <property type="evidence" value="ECO:0007669"/>
    <property type="project" value="UniProtKB-EC"/>
</dbReference>
<dbReference type="EMBL" id="CAKC01000095">
    <property type="protein sequence ID" value="CCI87962.1"/>
    <property type="molecule type" value="Genomic_DNA"/>
</dbReference>
<dbReference type="EC" id="3.1.2.14" evidence="10"/>
<dbReference type="RefSeq" id="WP_008474328.1">
    <property type="nucleotide sequence ID" value="NZ_AYZO01000007.1"/>
</dbReference>
<dbReference type="AlphaFoldDB" id="I7J3Q6"/>
<keyword evidence="13" id="KW-1185">Reference proteome</keyword>
<evidence type="ECO:0000256" key="5">
    <source>
        <dbReference type="ARBA" id="ARBA00022946"/>
    </source>
</evidence>
<dbReference type="Proteomes" id="UP000009326">
    <property type="component" value="Unassembled WGS sequence"/>
</dbReference>
<evidence type="ECO:0000313" key="10">
    <source>
        <dbReference type="EMBL" id="CCI87962.1"/>
    </source>
</evidence>
<dbReference type="EMBL" id="AYZO01000007">
    <property type="protein sequence ID" value="KRN13937.1"/>
    <property type="molecule type" value="Genomic_DNA"/>
</dbReference>
<keyword evidence="7" id="KW-0275">Fatty acid biosynthesis</keyword>
<dbReference type="PANTHER" id="PTHR31727">
    <property type="entry name" value="OLEOYL-ACYL CARRIER PROTEIN THIOESTERASE 1, CHLOROPLASTIC"/>
    <property type="match status" value="1"/>
</dbReference>
<sequence length="247" mass="29217">MKYTENRKIEYNECDECGQLKLTAMMDLLMQVSERQLQLAQASASDLVGRGLGWVVTQYHIEVTRLPKPLEEVIIGTEAIGYNRFLAYRDFWIADQAGEKLITVNSQWVLFDLEKRKMVPTDETLMQNIKAPLLKKMPRFPRLRPLEQYDRGQTYRVTYYDLDTNHHLTNSHYFNWLIDLLDREFLHQYTVKTIDLKFDQELKYGMCPESLIKLEQQDQIVISHHVIKNDANEAAVCRIEWQNLDKE</sequence>
<dbReference type="InterPro" id="IPR049427">
    <property type="entry name" value="Acyl-ACP_TE_C"/>
</dbReference>
<evidence type="ECO:0000259" key="9">
    <source>
        <dbReference type="Pfam" id="PF20791"/>
    </source>
</evidence>
<dbReference type="OrthoDB" id="9801517at2"/>
<keyword evidence="2" id="KW-0444">Lipid biosynthesis</keyword>
<reference evidence="11 13" key="2">
    <citation type="journal article" date="2015" name="Genome Announc.">
        <title>Expanding the biotechnology potential of lactobacilli through comparative genomics of 213 strains and associated genera.</title>
        <authorList>
            <person name="Sun Z."/>
            <person name="Harris H.M."/>
            <person name="McCann A."/>
            <person name="Guo C."/>
            <person name="Argimon S."/>
            <person name="Zhang W."/>
            <person name="Yang X."/>
            <person name="Jeffery I.B."/>
            <person name="Cooney J.C."/>
            <person name="Kagawa T.F."/>
            <person name="Liu W."/>
            <person name="Song Y."/>
            <person name="Salvetti E."/>
            <person name="Wrobel A."/>
            <person name="Rasinkangas P."/>
            <person name="Parkhill J."/>
            <person name="Rea M.C."/>
            <person name="O'Sullivan O."/>
            <person name="Ritari J."/>
            <person name="Douillard F.P."/>
            <person name="Paul Ross R."/>
            <person name="Yang R."/>
            <person name="Briner A.E."/>
            <person name="Felis G.E."/>
            <person name="de Vos W.M."/>
            <person name="Barrangou R."/>
            <person name="Klaenhammer T.R."/>
            <person name="Caufield P.W."/>
            <person name="Cui Y."/>
            <person name="Zhang H."/>
            <person name="O'Toole P.W."/>
        </authorList>
    </citation>
    <scope>NUCLEOTIDE SEQUENCE [LARGE SCALE GENOMIC DNA]</scope>
    <source>
        <strain evidence="11 13">DSM 23908</strain>
    </source>
</reference>
<evidence type="ECO:0000313" key="13">
    <source>
        <dbReference type="Proteomes" id="UP000051521"/>
    </source>
</evidence>
<comment type="similarity">
    <text evidence="1">Belongs to the acyl-ACP thioesterase family.</text>
</comment>
<keyword evidence="5" id="KW-0809">Transit peptide</keyword>
<proteinExistence type="inferred from homology"/>
<evidence type="ECO:0000256" key="6">
    <source>
        <dbReference type="ARBA" id="ARBA00023098"/>
    </source>
</evidence>
<accession>I7J3Q6</accession>
<dbReference type="STRING" id="1423751.FC38_GL001699"/>
<dbReference type="CDD" id="cd00586">
    <property type="entry name" value="4HBT"/>
    <property type="match status" value="1"/>
</dbReference>
<dbReference type="InterPro" id="IPR029069">
    <property type="entry name" value="HotDog_dom_sf"/>
</dbReference>
<dbReference type="Pfam" id="PF01643">
    <property type="entry name" value="Acyl-ACP_TE"/>
    <property type="match status" value="1"/>
</dbReference>
<comment type="caution">
    <text evidence="10">The sequence shown here is derived from an EMBL/GenBank/DDBJ whole genome shotgun (WGS) entry which is preliminary data.</text>
</comment>
<feature type="domain" description="Acyl-ACP thioesterase-like C-terminal" evidence="9">
    <location>
        <begin position="153"/>
        <end position="243"/>
    </location>
</feature>
<dbReference type="Pfam" id="PF20791">
    <property type="entry name" value="Acyl-ACP_TE_C"/>
    <property type="match status" value="1"/>
</dbReference>
<evidence type="ECO:0000256" key="4">
    <source>
        <dbReference type="ARBA" id="ARBA00022832"/>
    </source>
</evidence>
<gene>
    <name evidence="10" type="ORF">BN52_01740</name>
    <name evidence="11" type="ORF">FC38_GL001699</name>
</gene>
<evidence type="ECO:0000313" key="12">
    <source>
        <dbReference type="Proteomes" id="UP000009326"/>
    </source>
</evidence>
<keyword evidence="3 10" id="KW-0378">Hydrolase</keyword>
<keyword evidence="4" id="KW-0276">Fatty acid metabolism</keyword>
<evidence type="ECO:0000256" key="3">
    <source>
        <dbReference type="ARBA" id="ARBA00022801"/>
    </source>
</evidence>
<dbReference type="Proteomes" id="UP000051521">
    <property type="component" value="Unassembled WGS sequence"/>
</dbReference>
<evidence type="ECO:0000256" key="2">
    <source>
        <dbReference type="ARBA" id="ARBA00022516"/>
    </source>
</evidence>
<evidence type="ECO:0000313" key="11">
    <source>
        <dbReference type="EMBL" id="KRN13937.1"/>
    </source>
</evidence>